<comment type="catalytic activity">
    <reaction evidence="7 8">
        <text>uroporphyrinogen III + 4 H(+) = coproporphyrinogen III + 4 CO2</text>
        <dbReference type="Rhea" id="RHEA:19865"/>
        <dbReference type="ChEBI" id="CHEBI:15378"/>
        <dbReference type="ChEBI" id="CHEBI:16526"/>
        <dbReference type="ChEBI" id="CHEBI:57308"/>
        <dbReference type="ChEBI" id="CHEBI:57309"/>
        <dbReference type="EC" id="4.1.1.37"/>
    </reaction>
</comment>
<evidence type="ECO:0000259" key="10">
    <source>
        <dbReference type="PROSITE" id="PS00906"/>
    </source>
</evidence>
<keyword evidence="7" id="KW-0963">Cytoplasm</keyword>
<evidence type="ECO:0000256" key="4">
    <source>
        <dbReference type="ARBA" id="ARBA00022793"/>
    </source>
</evidence>
<dbReference type="RefSeq" id="WP_116392046.1">
    <property type="nucleotide sequence ID" value="NZ_QUQO01000001.1"/>
</dbReference>
<name>A0A371RJ04_9PROT</name>
<feature type="binding site" evidence="7">
    <location>
        <position position="324"/>
    </location>
    <ligand>
        <name>substrate</name>
    </ligand>
</feature>
<dbReference type="SUPFAM" id="SSF51726">
    <property type="entry name" value="UROD/MetE-like"/>
    <property type="match status" value="1"/>
</dbReference>
<evidence type="ECO:0000256" key="8">
    <source>
        <dbReference type="RuleBase" id="RU000554"/>
    </source>
</evidence>
<feature type="domain" description="Uroporphyrinogen decarboxylase (URO-D)" evidence="10">
    <location>
        <begin position="21"/>
        <end position="30"/>
    </location>
</feature>
<comment type="pathway">
    <text evidence="1 7 8">Porphyrin-containing compound metabolism; protoporphyrin-IX biosynthesis; coproporphyrinogen-III from 5-aminolevulinate: step 4/4.</text>
</comment>
<reference evidence="12 13" key="1">
    <citation type="submission" date="2018-08" db="EMBL/GenBank/DDBJ databases">
        <title>Parvularcula sp. SM1705, isolated from surface water of the South Sea China.</title>
        <authorList>
            <person name="Sun L."/>
        </authorList>
    </citation>
    <scope>NUCLEOTIDE SEQUENCE [LARGE SCALE GENOMIC DNA]</scope>
    <source>
        <strain evidence="12 13">SM1705</strain>
    </source>
</reference>
<evidence type="ECO:0000256" key="5">
    <source>
        <dbReference type="ARBA" id="ARBA00023239"/>
    </source>
</evidence>
<dbReference type="InterPro" id="IPR006361">
    <property type="entry name" value="Uroporphyrinogen_deCO2ase_HemE"/>
</dbReference>
<dbReference type="FunCoup" id="A0A371RJ04">
    <property type="interactions" value="528"/>
</dbReference>
<dbReference type="EMBL" id="QUQO01000001">
    <property type="protein sequence ID" value="RFB05414.1"/>
    <property type="molecule type" value="Genomic_DNA"/>
</dbReference>
<feature type="domain" description="Uroporphyrinogen decarboxylase (URO-D)" evidence="11">
    <location>
        <begin position="142"/>
        <end position="158"/>
    </location>
</feature>
<dbReference type="PANTHER" id="PTHR21091">
    <property type="entry name" value="METHYLTETRAHYDROFOLATE:HOMOCYSTEINE METHYLTRANSFERASE RELATED"/>
    <property type="match status" value="1"/>
</dbReference>
<dbReference type="CDD" id="cd00717">
    <property type="entry name" value="URO-D"/>
    <property type="match status" value="1"/>
</dbReference>
<dbReference type="GO" id="GO:0005829">
    <property type="term" value="C:cytosol"/>
    <property type="evidence" value="ECO:0007669"/>
    <property type="project" value="TreeGrafter"/>
</dbReference>
<evidence type="ECO:0000313" key="12">
    <source>
        <dbReference type="EMBL" id="RFB05414.1"/>
    </source>
</evidence>
<proteinExistence type="inferred from homology"/>
<dbReference type="OrthoDB" id="9806656at2"/>
<sequence length="345" mass="37413">MSQENSKFMRVLRGEPLSIPPIWFMRQAGRYLPEYRAVREEAGGFLDLCYNPDKATRVTLQPIERFDLDAAILFADILLIPQALGMKLWFEQGEGPRLEPVLKDDMSAAGKLSGDDIHKTLSPVYETVSQVRAALPPEKALIGFAGAPWTVATYMLAGQGVKDPSALRMTAYQSPDKMAALIDLIASATAEYLIRQAQAGANAVMLFDSWAAGLPSALFHDLCVDPVRRIAAEVKAKTGIPVIGFPRGSGPAYSEVAKLKEIDAVSIDTGLPWDWAAENLSPHGAVQGGLDQLLLLEGGDALFSSADRLIDSFAGKPFIFNVGHGLIPQTPPEHVAALVKHIRER</sequence>
<evidence type="ECO:0000256" key="3">
    <source>
        <dbReference type="ARBA" id="ARBA00012288"/>
    </source>
</evidence>
<keyword evidence="4 7" id="KW-0210">Decarboxylase</keyword>
<dbReference type="Gene3D" id="3.20.20.210">
    <property type="match status" value="1"/>
</dbReference>
<feature type="binding site" evidence="7">
    <location>
        <begin position="26"/>
        <end position="30"/>
    </location>
    <ligand>
        <name>substrate</name>
    </ligand>
</feature>
<dbReference type="HAMAP" id="MF_00218">
    <property type="entry name" value="URO_D"/>
    <property type="match status" value="1"/>
</dbReference>
<evidence type="ECO:0000313" key="13">
    <source>
        <dbReference type="Proteomes" id="UP000264589"/>
    </source>
</evidence>
<evidence type="ECO:0000256" key="7">
    <source>
        <dbReference type="HAMAP-Rule" id="MF_00218"/>
    </source>
</evidence>
<dbReference type="NCBIfam" id="TIGR01464">
    <property type="entry name" value="hemE"/>
    <property type="match status" value="1"/>
</dbReference>
<dbReference type="PANTHER" id="PTHR21091:SF169">
    <property type="entry name" value="UROPORPHYRINOGEN DECARBOXYLASE"/>
    <property type="match status" value="1"/>
</dbReference>
<comment type="function">
    <text evidence="7">Catalyzes the decarboxylation of four acetate groups of uroporphyrinogen-III to yield coproporphyrinogen-III.</text>
</comment>
<dbReference type="EC" id="4.1.1.37" evidence="3 7"/>
<dbReference type="PROSITE" id="PS00906">
    <property type="entry name" value="UROD_1"/>
    <property type="match status" value="1"/>
</dbReference>
<evidence type="ECO:0000256" key="2">
    <source>
        <dbReference type="ARBA" id="ARBA00009935"/>
    </source>
</evidence>
<gene>
    <name evidence="7" type="primary">hemE</name>
    <name evidence="12" type="ORF">DX908_09195</name>
</gene>
<comment type="subcellular location">
    <subcellularLocation>
        <location evidence="7">Cytoplasm</location>
    </subcellularLocation>
</comment>
<protein>
    <recommendedName>
        <fullName evidence="3 7">Uroporphyrinogen decarboxylase</fullName>
        <shortName evidence="7">UPD</shortName>
        <shortName evidence="7">URO-D</shortName>
        <ecNumber evidence="3 7">4.1.1.37</ecNumber>
    </recommendedName>
</protein>
<keyword evidence="13" id="KW-1185">Reference proteome</keyword>
<comment type="subunit">
    <text evidence="7">Homodimer.</text>
</comment>
<evidence type="ECO:0000256" key="1">
    <source>
        <dbReference type="ARBA" id="ARBA00004804"/>
    </source>
</evidence>
<evidence type="ECO:0000259" key="11">
    <source>
        <dbReference type="PROSITE" id="PS00907"/>
    </source>
</evidence>
<dbReference type="UniPathway" id="UPA00251">
    <property type="reaction ID" value="UER00321"/>
</dbReference>
<evidence type="ECO:0000256" key="6">
    <source>
        <dbReference type="ARBA" id="ARBA00023244"/>
    </source>
</evidence>
<feature type="binding site" evidence="7">
    <location>
        <position position="154"/>
    </location>
    <ligand>
        <name>substrate</name>
    </ligand>
</feature>
<keyword evidence="6 7" id="KW-0627">Porphyrin biosynthesis</keyword>
<dbReference type="GO" id="GO:0004853">
    <property type="term" value="F:uroporphyrinogen decarboxylase activity"/>
    <property type="evidence" value="ECO:0007669"/>
    <property type="project" value="UniProtKB-UniRule"/>
</dbReference>
<comment type="caution">
    <text evidence="7">Lacks conserved residue(s) required for the propagation of feature annotation.</text>
</comment>
<feature type="binding site" evidence="7">
    <location>
        <position position="209"/>
    </location>
    <ligand>
        <name>substrate</name>
    </ligand>
</feature>
<evidence type="ECO:0000256" key="9">
    <source>
        <dbReference type="RuleBase" id="RU004169"/>
    </source>
</evidence>
<dbReference type="Pfam" id="PF01208">
    <property type="entry name" value="URO-D"/>
    <property type="match status" value="1"/>
</dbReference>
<accession>A0A371RJ04</accession>
<dbReference type="InParanoid" id="A0A371RJ04"/>
<feature type="site" description="Transition state stabilizer" evidence="7">
    <location>
        <position position="76"/>
    </location>
</feature>
<organism evidence="12 13">
    <name type="scientific">Parvularcula marina</name>
    <dbReference type="NCBI Taxonomy" id="2292771"/>
    <lineage>
        <taxon>Bacteria</taxon>
        <taxon>Pseudomonadati</taxon>
        <taxon>Pseudomonadota</taxon>
        <taxon>Alphaproteobacteria</taxon>
        <taxon>Parvularculales</taxon>
        <taxon>Parvularculaceae</taxon>
        <taxon>Parvularcula</taxon>
    </lineage>
</organism>
<dbReference type="PROSITE" id="PS00907">
    <property type="entry name" value="UROD_2"/>
    <property type="match status" value="1"/>
</dbReference>
<dbReference type="InterPro" id="IPR000257">
    <property type="entry name" value="Uroporphyrinogen_deCOase"/>
</dbReference>
<dbReference type="Proteomes" id="UP000264589">
    <property type="component" value="Unassembled WGS sequence"/>
</dbReference>
<keyword evidence="5 7" id="KW-0456">Lyase</keyword>
<dbReference type="InterPro" id="IPR038071">
    <property type="entry name" value="UROD/MetE-like_sf"/>
</dbReference>
<comment type="caution">
    <text evidence="12">The sequence shown here is derived from an EMBL/GenBank/DDBJ whole genome shotgun (WGS) entry which is preliminary data.</text>
</comment>
<dbReference type="GO" id="GO:0019353">
    <property type="term" value="P:protoporphyrinogen IX biosynthetic process from glutamate"/>
    <property type="evidence" value="ECO:0007669"/>
    <property type="project" value="TreeGrafter"/>
</dbReference>
<dbReference type="AlphaFoldDB" id="A0A371RJ04"/>
<comment type="similarity">
    <text evidence="2 7 9">Belongs to the uroporphyrinogen decarboxylase family.</text>
</comment>
<feature type="binding site" evidence="7">
    <location>
        <position position="76"/>
    </location>
    <ligand>
        <name>substrate</name>
    </ligand>
</feature>